<dbReference type="EMBL" id="JACHCE010000003">
    <property type="protein sequence ID" value="MBB5636590.1"/>
    <property type="molecule type" value="Genomic_DNA"/>
</dbReference>
<dbReference type="AlphaFoldDB" id="A0A7W8ZMD4"/>
<dbReference type="GO" id="GO:0016757">
    <property type="term" value="F:glycosyltransferase activity"/>
    <property type="evidence" value="ECO:0007669"/>
    <property type="project" value="TreeGrafter"/>
</dbReference>
<protein>
    <submittedName>
        <fullName evidence="2">Glycosyltransferase involved in cell wall biosynthesis</fullName>
    </submittedName>
</protein>
<dbReference type="SUPFAM" id="SSF53756">
    <property type="entry name" value="UDP-Glycosyltransferase/glycogen phosphorylase"/>
    <property type="match status" value="1"/>
</dbReference>
<evidence type="ECO:0000256" key="1">
    <source>
        <dbReference type="ARBA" id="ARBA00022679"/>
    </source>
</evidence>
<evidence type="ECO:0000313" key="2">
    <source>
        <dbReference type="EMBL" id="MBB5636590.1"/>
    </source>
</evidence>
<accession>A0A7W8ZMD4</accession>
<dbReference type="Pfam" id="PF13692">
    <property type="entry name" value="Glyco_trans_1_4"/>
    <property type="match status" value="1"/>
</dbReference>
<dbReference type="PANTHER" id="PTHR46401">
    <property type="entry name" value="GLYCOSYLTRANSFERASE WBBK-RELATED"/>
    <property type="match status" value="1"/>
</dbReference>
<gene>
    <name evidence="2" type="ORF">HDE68_002491</name>
</gene>
<dbReference type="RefSeq" id="WP_183882282.1">
    <property type="nucleotide sequence ID" value="NZ_JACHCE010000003.1"/>
</dbReference>
<comment type="caution">
    <text evidence="2">The sequence shown here is derived from an EMBL/GenBank/DDBJ whole genome shotgun (WGS) entry which is preliminary data.</text>
</comment>
<dbReference type="PANTHER" id="PTHR46401:SF2">
    <property type="entry name" value="GLYCOSYLTRANSFERASE WBBK-RELATED"/>
    <property type="match status" value="1"/>
</dbReference>
<dbReference type="Proteomes" id="UP000537204">
    <property type="component" value="Unassembled WGS sequence"/>
</dbReference>
<reference evidence="2 3" key="1">
    <citation type="submission" date="2020-08" db="EMBL/GenBank/DDBJ databases">
        <title>Genomic Encyclopedia of Type Strains, Phase IV (KMG-V): Genome sequencing to study the core and pangenomes of soil and plant-associated prokaryotes.</title>
        <authorList>
            <person name="Whitman W."/>
        </authorList>
    </citation>
    <scope>NUCLEOTIDE SEQUENCE [LARGE SCALE GENOMIC DNA]</scope>
    <source>
        <strain evidence="2 3">S3M1</strain>
    </source>
</reference>
<keyword evidence="1 2" id="KW-0808">Transferase</keyword>
<proteinExistence type="predicted"/>
<dbReference type="GO" id="GO:0009103">
    <property type="term" value="P:lipopolysaccharide biosynthetic process"/>
    <property type="evidence" value="ECO:0007669"/>
    <property type="project" value="TreeGrafter"/>
</dbReference>
<dbReference type="Gene3D" id="3.40.50.2000">
    <property type="entry name" value="Glycogen Phosphorylase B"/>
    <property type="match status" value="2"/>
</dbReference>
<evidence type="ECO:0000313" key="3">
    <source>
        <dbReference type="Proteomes" id="UP000537204"/>
    </source>
</evidence>
<sequence length="398" mass="45529">MKDIDLAIIVFSDLNSSSGGVETWLNLFLEEINLNRDQYNNGTIHIYHYERAYLKNPVGADLDFVKLHPLKIDMEVKGLLGNLITLYKFHSFAIKHLKANQEVIPFTISIGSYPSGIFDWVILKLLCFRKKTKHIIWLRTTLKKYIKTHQSRIFSRSILWLEQKALKDADIIISNGWDTRVNYLEDYNINSVVIPNAIKLERYQNSKSLSALSEPVKIAFIGRFFENKGIFNFVEAIRIFNISYPDLIDRVKFVFIGWGEESVETFASETKNCDFIGKVANEKMLTYLDDIFCGVALTKFSDDEAGGSGVSNALLELMGSGRAIIAYDNPIFRQFPDADFMIYSPENDDAELAANFAKLVLNKDMYIVNGTKAREYSQSFSISSHVNSFFKLLNENMK</sequence>
<organism evidence="2 3">
    <name type="scientific">Pedobacter cryoconitis</name>
    <dbReference type="NCBI Taxonomy" id="188932"/>
    <lineage>
        <taxon>Bacteria</taxon>
        <taxon>Pseudomonadati</taxon>
        <taxon>Bacteroidota</taxon>
        <taxon>Sphingobacteriia</taxon>
        <taxon>Sphingobacteriales</taxon>
        <taxon>Sphingobacteriaceae</taxon>
        <taxon>Pedobacter</taxon>
    </lineage>
</organism>
<name>A0A7W8ZMD4_9SPHI</name>